<keyword evidence="1" id="KW-0472">Membrane</keyword>
<reference evidence="3" key="1">
    <citation type="submission" date="2015-01" db="EMBL/GenBank/DDBJ databases">
        <authorList>
            <person name="Aslett A.Martin."/>
            <person name="De Silva Nishadi"/>
        </authorList>
    </citation>
    <scope>NUCLEOTIDE SEQUENCE [LARGE SCALE GENOMIC DNA]</scope>
    <source>
        <strain evidence="3">UMC4404</strain>
    </source>
</reference>
<gene>
    <name evidence="2" type="ORF">UMC4404_17931</name>
</gene>
<evidence type="ECO:0000313" key="3">
    <source>
        <dbReference type="Proteomes" id="UP000049685"/>
    </source>
</evidence>
<dbReference type="Pfam" id="PF10096">
    <property type="entry name" value="DUF2334"/>
    <property type="match status" value="1"/>
</dbReference>
<comment type="caution">
    <text evidence="2">The sequence shown here is derived from an EMBL/GenBank/DDBJ whole genome shotgun (WGS) entry which is preliminary data.</text>
</comment>
<evidence type="ECO:0000313" key="2">
    <source>
        <dbReference type="EMBL" id="CEO33813.1"/>
    </source>
</evidence>
<name>A0A9P1P9X7_PARSO</name>
<keyword evidence="1" id="KW-1133">Transmembrane helix</keyword>
<protein>
    <submittedName>
        <fullName evidence="2">Cell wall anchored protein</fullName>
    </submittedName>
</protein>
<keyword evidence="1" id="KW-0812">Transmembrane</keyword>
<sequence>MMFKRKVIISIIFTLSVITLSSNLIYADDSINKKTLIVYETKINLNSNINTVNHLNELLYVFNKEVKSININDYKKGDLNNYDYLFVININNNIDNKMFMEDFVSTNKNIYWIGDKIESLLEYKNNKFQIKYLGKNNNITSLDYGDKNIILENKNNYNLVKTSTKSKVISTMSDGYNTYPFILKEKNLYYISNWDMYESYIFEDTLNDFFEKNSFTENKIFVEIEDVNPFSDTVKLEEISNYLYEENIPFIISLTPTSVEKNSNKLIMIDDKLINTIKYMQEKGGSVILNGYSHNIKDESKKIDYEFYNEKVLNSHNKDLNIYIKDRLLSGIRICIENGIYPLGFESQKNAMTQEGYKEIKKYISTYIGRYQNNNDIFEISTFPYIINDSEKFNIIIPENLGQLSSEDKLSLDKIKYNYYKLSMVRGYTGGFYFNPNIDMNYLKKCIDYFKSENLSFLDLKKNINYINIDDIKIKSNNNNIESSYDKSKSITKAENNKTFNKLVKNINNIVIKFVIVVLIIFITIFIIFKIINRQKFIRR</sequence>
<proteinExistence type="predicted"/>
<dbReference type="EMBL" id="CDNY01000003">
    <property type="protein sequence ID" value="CEO33813.1"/>
    <property type="molecule type" value="Genomic_DNA"/>
</dbReference>
<feature type="transmembrane region" description="Helical" evidence="1">
    <location>
        <begin position="510"/>
        <end position="532"/>
    </location>
</feature>
<dbReference type="Proteomes" id="UP000049685">
    <property type="component" value="Unassembled WGS sequence"/>
</dbReference>
<dbReference type="InterPro" id="IPR018763">
    <property type="entry name" value="DUF2334"/>
</dbReference>
<accession>A0A9P1P9X7</accession>
<organism evidence="2 3">
    <name type="scientific">Paraclostridium sordellii</name>
    <name type="common">Clostridium sordellii</name>
    <dbReference type="NCBI Taxonomy" id="1505"/>
    <lineage>
        <taxon>Bacteria</taxon>
        <taxon>Bacillati</taxon>
        <taxon>Bacillota</taxon>
        <taxon>Clostridia</taxon>
        <taxon>Peptostreptococcales</taxon>
        <taxon>Peptostreptococcaceae</taxon>
        <taxon>Paraclostridium</taxon>
    </lineage>
</organism>
<evidence type="ECO:0000256" key="1">
    <source>
        <dbReference type="SAM" id="Phobius"/>
    </source>
</evidence>
<dbReference type="RefSeq" id="WP_057558862.1">
    <property type="nucleotide sequence ID" value="NZ_CDNY01000003.1"/>
</dbReference>
<dbReference type="AlphaFoldDB" id="A0A9P1P9X7"/>